<dbReference type="SUPFAM" id="SSF52799">
    <property type="entry name" value="(Phosphotyrosine protein) phosphatases II"/>
    <property type="match status" value="1"/>
</dbReference>
<dbReference type="InterPro" id="IPR000242">
    <property type="entry name" value="PTP_cat"/>
</dbReference>
<dbReference type="SMART" id="SM00194">
    <property type="entry name" value="PTPc"/>
    <property type="match status" value="1"/>
</dbReference>
<evidence type="ECO:0000313" key="3">
    <source>
        <dbReference type="EMBL" id="KAK9803879.1"/>
    </source>
</evidence>
<comment type="caution">
    <text evidence="3">The sequence shown here is derived from an EMBL/GenBank/DDBJ whole genome shotgun (WGS) entry which is preliminary data.</text>
</comment>
<dbReference type="GO" id="GO:0004725">
    <property type="term" value="F:protein tyrosine phosphatase activity"/>
    <property type="evidence" value="ECO:0007669"/>
    <property type="project" value="InterPro"/>
</dbReference>
<gene>
    <name evidence="3" type="ORF">WJX72_001449</name>
</gene>
<dbReference type="PROSITE" id="PS50055">
    <property type="entry name" value="TYR_PHOSPHATASE_PTP"/>
    <property type="match status" value="1"/>
</dbReference>
<dbReference type="PROSITE" id="PS50056">
    <property type="entry name" value="TYR_PHOSPHATASE_2"/>
    <property type="match status" value="1"/>
</dbReference>
<evidence type="ECO:0000313" key="4">
    <source>
        <dbReference type="Proteomes" id="UP001489004"/>
    </source>
</evidence>
<dbReference type="InterPro" id="IPR000387">
    <property type="entry name" value="Tyr_Pase_dom"/>
</dbReference>
<proteinExistence type="predicted"/>
<accession>A0AAW1P7X7</accession>
<evidence type="ECO:0000259" key="1">
    <source>
        <dbReference type="PROSITE" id="PS50055"/>
    </source>
</evidence>
<dbReference type="Proteomes" id="UP001489004">
    <property type="component" value="Unassembled WGS sequence"/>
</dbReference>
<dbReference type="EMBL" id="JALJOR010000019">
    <property type="protein sequence ID" value="KAK9803879.1"/>
    <property type="molecule type" value="Genomic_DNA"/>
</dbReference>
<dbReference type="InterPro" id="IPR003595">
    <property type="entry name" value="Tyr_Pase_cat"/>
</dbReference>
<organism evidence="3 4">
    <name type="scientific">[Myrmecia] bisecta</name>
    <dbReference type="NCBI Taxonomy" id="41462"/>
    <lineage>
        <taxon>Eukaryota</taxon>
        <taxon>Viridiplantae</taxon>
        <taxon>Chlorophyta</taxon>
        <taxon>core chlorophytes</taxon>
        <taxon>Trebouxiophyceae</taxon>
        <taxon>Trebouxiales</taxon>
        <taxon>Trebouxiaceae</taxon>
        <taxon>Myrmecia</taxon>
    </lineage>
</organism>
<keyword evidence="4" id="KW-1185">Reference proteome</keyword>
<feature type="domain" description="Tyrosine specific protein phosphatases" evidence="2">
    <location>
        <begin position="202"/>
        <end position="285"/>
    </location>
</feature>
<dbReference type="PANTHER" id="PTHR19134:SF449">
    <property type="entry name" value="TYROSINE-PROTEIN PHOSPHATASE 1"/>
    <property type="match status" value="1"/>
</dbReference>
<dbReference type="InterPro" id="IPR050348">
    <property type="entry name" value="Protein-Tyr_Phosphatase"/>
</dbReference>
<evidence type="ECO:0000259" key="2">
    <source>
        <dbReference type="PROSITE" id="PS50056"/>
    </source>
</evidence>
<feature type="domain" description="Tyrosine-protein phosphatase" evidence="1">
    <location>
        <begin position="30"/>
        <end position="294"/>
    </location>
</feature>
<dbReference type="AlphaFoldDB" id="A0AAW1P7X7"/>
<dbReference type="InterPro" id="IPR016130">
    <property type="entry name" value="Tyr_Pase_AS"/>
</dbReference>
<dbReference type="Gene3D" id="3.90.190.10">
    <property type="entry name" value="Protein tyrosine phosphatase superfamily"/>
    <property type="match status" value="1"/>
</dbReference>
<dbReference type="PRINTS" id="PR00700">
    <property type="entry name" value="PRTYPHPHTASE"/>
</dbReference>
<reference evidence="3 4" key="1">
    <citation type="journal article" date="2024" name="Nat. Commun.">
        <title>Phylogenomics reveals the evolutionary origins of lichenization in chlorophyte algae.</title>
        <authorList>
            <person name="Puginier C."/>
            <person name="Libourel C."/>
            <person name="Otte J."/>
            <person name="Skaloud P."/>
            <person name="Haon M."/>
            <person name="Grisel S."/>
            <person name="Petersen M."/>
            <person name="Berrin J.G."/>
            <person name="Delaux P.M."/>
            <person name="Dal Grande F."/>
            <person name="Keller J."/>
        </authorList>
    </citation>
    <scope>NUCLEOTIDE SEQUENCE [LARGE SCALE GENOMIC DNA]</scope>
    <source>
        <strain evidence="3 4">SAG 2043</strain>
    </source>
</reference>
<name>A0AAW1P7X7_9CHLO</name>
<dbReference type="CDD" id="cd00047">
    <property type="entry name" value="PTPc"/>
    <property type="match status" value="1"/>
</dbReference>
<dbReference type="Pfam" id="PF00102">
    <property type="entry name" value="Y_phosphatase"/>
    <property type="match status" value="1"/>
</dbReference>
<dbReference type="SMART" id="SM00404">
    <property type="entry name" value="PTPc_motif"/>
    <property type="match status" value="1"/>
</dbReference>
<protein>
    <recommendedName>
        <fullName evidence="5">Protein tyrosine phosphatase</fullName>
    </recommendedName>
</protein>
<dbReference type="InterPro" id="IPR029021">
    <property type="entry name" value="Prot-tyrosine_phosphatase-like"/>
</dbReference>
<evidence type="ECO:0008006" key="5">
    <source>
        <dbReference type="Google" id="ProtNLM"/>
    </source>
</evidence>
<sequence length="328" mass="37091">MSGRSAPALEAARQQLMEKLDNQGQVCVYEFERLRRTNSSASLEAAELRTNETKNRYINVLPYDDNRVRLEGPSDYINASLLESREGEVPRWRYIAAQGPVPGTVADFWQMVMEQQCSVILMLTRCIENRSVLKCAEYFPVKVEAVELYGDFSVRLDHVEEIDSDICKRCMTLQDNVSGELRVIQHYHYHRWPDHGVPDSTAPLRRLAKELQASHPTASGPPLVHCSAGIGRTGTLCAIDIMLRRLRHLDPADMGGWHNAVNVKRIVLALRKQRMGMVQTVDQYIFCHQAIKEELDEVLGRKASSETTASVLRTSSLLADRVPSAMRT</sequence>
<dbReference type="PROSITE" id="PS00383">
    <property type="entry name" value="TYR_PHOSPHATASE_1"/>
    <property type="match status" value="1"/>
</dbReference>
<dbReference type="PANTHER" id="PTHR19134">
    <property type="entry name" value="RECEPTOR-TYPE TYROSINE-PROTEIN PHOSPHATASE"/>
    <property type="match status" value="1"/>
</dbReference>